<dbReference type="GO" id="GO:0006281">
    <property type="term" value="P:DNA repair"/>
    <property type="evidence" value="ECO:0007669"/>
    <property type="project" value="InterPro"/>
</dbReference>
<dbReference type="RefSeq" id="WP_133676349.1">
    <property type="nucleotide sequence ID" value="NZ_SNZF01000056.1"/>
</dbReference>
<name>A0A4R6Y5M8_9HYPH</name>
<dbReference type="GO" id="GO:0000287">
    <property type="term" value="F:magnesium ion binding"/>
    <property type="evidence" value="ECO:0007669"/>
    <property type="project" value="InterPro"/>
</dbReference>
<dbReference type="OrthoDB" id="7508154at2"/>
<evidence type="ECO:0000313" key="2">
    <source>
        <dbReference type="Proteomes" id="UP000294958"/>
    </source>
</evidence>
<dbReference type="Proteomes" id="UP000294958">
    <property type="component" value="Unassembled WGS sequence"/>
</dbReference>
<protein>
    <submittedName>
        <fullName evidence="1">Crossover junction endodeoxyribonuclease RusA</fullName>
    </submittedName>
</protein>
<evidence type="ECO:0000313" key="1">
    <source>
        <dbReference type="EMBL" id="TDR28883.1"/>
    </source>
</evidence>
<dbReference type="GO" id="GO:0006310">
    <property type="term" value="P:DNA recombination"/>
    <property type="evidence" value="ECO:0007669"/>
    <property type="project" value="InterPro"/>
</dbReference>
<organism evidence="1 2">
    <name type="scientific">Aquamicrobium defluvii</name>
    <dbReference type="NCBI Taxonomy" id="69279"/>
    <lineage>
        <taxon>Bacteria</taxon>
        <taxon>Pseudomonadati</taxon>
        <taxon>Pseudomonadota</taxon>
        <taxon>Alphaproteobacteria</taxon>
        <taxon>Hyphomicrobiales</taxon>
        <taxon>Phyllobacteriaceae</taxon>
        <taxon>Aquamicrobium</taxon>
    </lineage>
</organism>
<dbReference type="InterPro" id="IPR036614">
    <property type="entry name" value="RusA-like_sf"/>
</dbReference>
<dbReference type="SUPFAM" id="SSF103084">
    <property type="entry name" value="Holliday junction resolvase RusA"/>
    <property type="match status" value="1"/>
</dbReference>
<dbReference type="EMBL" id="SNZF01000056">
    <property type="protein sequence ID" value="TDR28883.1"/>
    <property type="molecule type" value="Genomic_DNA"/>
</dbReference>
<comment type="caution">
    <text evidence="1">The sequence shown here is derived from an EMBL/GenBank/DDBJ whole genome shotgun (WGS) entry which is preliminary data.</text>
</comment>
<reference evidence="1 2" key="1">
    <citation type="submission" date="2019-03" db="EMBL/GenBank/DDBJ databases">
        <title>Genomic Encyclopedia of Type Strains, Phase IV (KMG-IV): sequencing the most valuable type-strain genomes for metagenomic binning, comparative biology and taxonomic classification.</title>
        <authorList>
            <person name="Goeker M."/>
        </authorList>
    </citation>
    <scope>NUCLEOTIDE SEQUENCE [LARGE SCALE GENOMIC DNA]</scope>
    <source>
        <strain evidence="1 2">DSM 11603</strain>
    </source>
</reference>
<accession>A0A4R6Y5M8</accession>
<gene>
    <name evidence="1" type="ORF">DES43_1567</name>
</gene>
<sequence length="139" mass="15262">MHVDLPWPARNLHPNARPHWSEKARSAKAARFAAREMAKPLGQIDAEAIKVTCIFSPPPIRRNRDADNLLAACKSYFDGIADAIGIDDSKFQHQAPVWGIPQKGGNVRIILEPIDSWEQIGDVAARVLASIPVPRRGAA</sequence>
<proteinExistence type="predicted"/>
<dbReference type="AlphaFoldDB" id="A0A4R6Y5M8"/>
<dbReference type="Gene3D" id="3.30.1330.70">
    <property type="entry name" value="Holliday junction resolvase RusA"/>
    <property type="match status" value="1"/>
</dbReference>
<keyword evidence="2" id="KW-1185">Reference proteome</keyword>